<reference evidence="1 2" key="2">
    <citation type="submission" date="2018-11" db="EMBL/GenBank/DDBJ databases">
        <authorList>
            <consortium name="Pathogen Informatics"/>
        </authorList>
    </citation>
    <scope>NUCLEOTIDE SEQUENCE [LARGE SCALE GENOMIC DNA]</scope>
</reference>
<sequence length="164" mass="19046">MSAASQCYSKLGRNRDFRIEIPEYNNRESGPKSSHFQYGLYVPSERRWLKYHRHRSLPPCTHPDFIDIQRESEYISLRKNLHSCGGSTLAGNLPGKIPSVSWNSHKRFPQRPCIFHQFARCYNPWTPYPCGFTEAFQSFRNSTCQQIPSNCLASRSLSCPRDIN</sequence>
<dbReference type="EMBL" id="UZAE01012260">
    <property type="protein sequence ID" value="VDO04239.1"/>
    <property type="molecule type" value="Genomic_DNA"/>
</dbReference>
<organism evidence="3">
    <name type="scientific">Rodentolepis nana</name>
    <name type="common">Dwarf tapeworm</name>
    <name type="synonym">Hymenolepis nana</name>
    <dbReference type="NCBI Taxonomy" id="102285"/>
    <lineage>
        <taxon>Eukaryota</taxon>
        <taxon>Metazoa</taxon>
        <taxon>Spiralia</taxon>
        <taxon>Lophotrochozoa</taxon>
        <taxon>Platyhelminthes</taxon>
        <taxon>Cestoda</taxon>
        <taxon>Eucestoda</taxon>
        <taxon>Cyclophyllidea</taxon>
        <taxon>Hymenolepididae</taxon>
        <taxon>Rodentolepis</taxon>
    </lineage>
</organism>
<dbReference type="OrthoDB" id="6038751at2759"/>
<reference evidence="3" key="1">
    <citation type="submission" date="2017-02" db="UniProtKB">
        <authorList>
            <consortium name="WormBaseParasite"/>
        </authorList>
    </citation>
    <scope>IDENTIFICATION</scope>
</reference>
<evidence type="ECO:0000313" key="3">
    <source>
        <dbReference type="WBParaSite" id="HNAJ_0000833001-mRNA-1"/>
    </source>
</evidence>
<dbReference type="WBParaSite" id="HNAJ_0000833001-mRNA-1">
    <property type="protein sequence ID" value="HNAJ_0000833001-mRNA-1"/>
    <property type="gene ID" value="HNAJ_0000833001"/>
</dbReference>
<name>A0A0R3TM13_RODNA</name>
<protein>
    <submittedName>
        <fullName evidence="1 3">Uncharacterized protein</fullName>
    </submittedName>
</protein>
<accession>A0A0R3TM13</accession>
<keyword evidence="2" id="KW-1185">Reference proteome</keyword>
<evidence type="ECO:0000313" key="2">
    <source>
        <dbReference type="Proteomes" id="UP000278807"/>
    </source>
</evidence>
<dbReference type="Proteomes" id="UP000278807">
    <property type="component" value="Unassembled WGS sequence"/>
</dbReference>
<gene>
    <name evidence="1" type="ORF">HNAJ_LOCUS8326</name>
</gene>
<dbReference type="AlphaFoldDB" id="A0A0R3TM13"/>
<evidence type="ECO:0000313" key="1">
    <source>
        <dbReference type="EMBL" id="VDO04239.1"/>
    </source>
</evidence>
<proteinExistence type="predicted"/>